<dbReference type="AlphaFoldDB" id="A0AAV2RES8"/>
<evidence type="ECO:0000259" key="9">
    <source>
        <dbReference type="Pfam" id="PF02866"/>
    </source>
</evidence>
<name>A0AAV2RES8_MEGNR</name>
<protein>
    <recommendedName>
        <fullName evidence="3 7">L-lactate dehydrogenase</fullName>
        <ecNumber evidence="3 7">1.1.1.27</ecNumber>
    </recommendedName>
</protein>
<evidence type="ECO:0000256" key="7">
    <source>
        <dbReference type="RuleBase" id="RU000496"/>
    </source>
</evidence>
<dbReference type="PRINTS" id="PR00086">
    <property type="entry name" value="LLDHDRGNASE"/>
</dbReference>
<dbReference type="Pfam" id="PF00056">
    <property type="entry name" value="Ldh_1_N"/>
    <property type="match status" value="1"/>
</dbReference>
<comment type="pathway">
    <text evidence="1 7">Fermentation; pyruvate fermentation to lactate; (S)-lactate from pyruvate: step 1/1.</text>
</comment>
<accession>A0AAV2RES8</accession>
<dbReference type="InterPro" id="IPR011304">
    <property type="entry name" value="L-lactate_DH"/>
</dbReference>
<dbReference type="SUPFAM" id="SSF56327">
    <property type="entry name" value="LDH C-terminal domain-like"/>
    <property type="match status" value="1"/>
</dbReference>
<dbReference type="NCBIfam" id="TIGR01771">
    <property type="entry name" value="L-LDH-NAD"/>
    <property type="match status" value="1"/>
</dbReference>
<gene>
    <name evidence="10" type="ORF">MNOR_LOCUS23947</name>
</gene>
<sequence length="443" mass="48427">MAQPVKTNEEASIRINVNSQPCYLSEIVFQKCTHMRPGIRERDVMRHRPQYQGAPRTFPCCQDIPLYKFDTVPLLLGPVMSVNLVYRKAVSDAARAARYTEAAVSLTSKMASTVKDNLMVEVVPDSEKPSTGKVSVVGCGQVGMACAFSLLTQQICSELALTDVNEDKLRGEMLDLQHGLTFLKNVKISASSDSVVTAGSKVIIITAGARQKEGESRLSLVQRNVEIFKGLIPPLVKHSPNAVLVVVANPVDILTYVAWKLSGLPKHRVIGSGCNLDSARFRFHLSTRLNIAPSSCHGWIIGEHGDSSVPVWSGMNIAGVRLRDINPKIGTPEDPDNFAQLHKDVINSAYEIIKLKGYTSWAIGVSCSTLARGIIKNLRNVFSVTCSVQGHHGIEKDVFLSLPCVVGEEGITHIIKQQLDPQECEQLQKSANTIFEVQAGLTF</sequence>
<keyword evidence="4 7" id="KW-0560">Oxidoreductase</keyword>
<evidence type="ECO:0000313" key="11">
    <source>
        <dbReference type="Proteomes" id="UP001497623"/>
    </source>
</evidence>
<reference evidence="10 11" key="1">
    <citation type="submission" date="2024-05" db="EMBL/GenBank/DDBJ databases">
        <authorList>
            <person name="Wallberg A."/>
        </authorList>
    </citation>
    <scope>NUCLEOTIDE SEQUENCE [LARGE SCALE GENOMIC DNA]</scope>
</reference>
<dbReference type="PANTHER" id="PTHR43128">
    <property type="entry name" value="L-2-HYDROXYCARBOXYLATE DEHYDROGENASE (NAD(P)(+))"/>
    <property type="match status" value="1"/>
</dbReference>
<evidence type="ECO:0000259" key="8">
    <source>
        <dbReference type="Pfam" id="PF00056"/>
    </source>
</evidence>
<evidence type="ECO:0000256" key="4">
    <source>
        <dbReference type="ARBA" id="ARBA00023002"/>
    </source>
</evidence>
<evidence type="ECO:0000256" key="6">
    <source>
        <dbReference type="ARBA" id="ARBA00049258"/>
    </source>
</evidence>
<keyword evidence="11" id="KW-1185">Reference proteome</keyword>
<feature type="domain" description="Lactate/malate dehydrogenase C-terminal" evidence="9">
    <location>
        <begin position="275"/>
        <end position="433"/>
    </location>
</feature>
<evidence type="ECO:0000313" key="10">
    <source>
        <dbReference type="EMBL" id="CAL4123281.1"/>
    </source>
</evidence>
<evidence type="ECO:0000256" key="3">
    <source>
        <dbReference type="ARBA" id="ARBA00012967"/>
    </source>
</evidence>
<dbReference type="InterPro" id="IPR018177">
    <property type="entry name" value="L-lactate_DH_AS"/>
</dbReference>
<organism evidence="10 11">
    <name type="scientific">Meganyctiphanes norvegica</name>
    <name type="common">Northern krill</name>
    <name type="synonym">Thysanopoda norvegica</name>
    <dbReference type="NCBI Taxonomy" id="48144"/>
    <lineage>
        <taxon>Eukaryota</taxon>
        <taxon>Metazoa</taxon>
        <taxon>Ecdysozoa</taxon>
        <taxon>Arthropoda</taxon>
        <taxon>Crustacea</taxon>
        <taxon>Multicrustacea</taxon>
        <taxon>Malacostraca</taxon>
        <taxon>Eumalacostraca</taxon>
        <taxon>Eucarida</taxon>
        <taxon>Euphausiacea</taxon>
        <taxon>Euphausiidae</taxon>
        <taxon>Meganyctiphanes</taxon>
    </lineage>
</organism>
<comment type="catalytic activity">
    <reaction evidence="6 7">
        <text>(S)-lactate + NAD(+) = pyruvate + NADH + H(+)</text>
        <dbReference type="Rhea" id="RHEA:23444"/>
        <dbReference type="ChEBI" id="CHEBI:15361"/>
        <dbReference type="ChEBI" id="CHEBI:15378"/>
        <dbReference type="ChEBI" id="CHEBI:16651"/>
        <dbReference type="ChEBI" id="CHEBI:57540"/>
        <dbReference type="ChEBI" id="CHEBI:57945"/>
        <dbReference type="EC" id="1.1.1.27"/>
    </reaction>
</comment>
<dbReference type="PANTHER" id="PTHR43128:SF16">
    <property type="entry name" value="L-LACTATE DEHYDROGENASE"/>
    <property type="match status" value="1"/>
</dbReference>
<dbReference type="CDD" id="cd05293">
    <property type="entry name" value="LDH_1"/>
    <property type="match status" value="1"/>
</dbReference>
<dbReference type="InterPro" id="IPR001236">
    <property type="entry name" value="Lactate/malate_DH_N"/>
</dbReference>
<dbReference type="FunFam" id="3.40.50.720:FF:000018">
    <property type="entry name" value="Malate dehydrogenase"/>
    <property type="match status" value="1"/>
</dbReference>
<dbReference type="HAMAP" id="MF_00488">
    <property type="entry name" value="Lactate_dehydrog"/>
    <property type="match status" value="1"/>
</dbReference>
<dbReference type="InterPro" id="IPR022383">
    <property type="entry name" value="Lactate/malate_DH_C"/>
</dbReference>
<dbReference type="Gene3D" id="3.40.50.720">
    <property type="entry name" value="NAD(P)-binding Rossmann-like Domain"/>
    <property type="match status" value="1"/>
</dbReference>
<dbReference type="InterPro" id="IPR015955">
    <property type="entry name" value="Lactate_DH/Glyco_Ohase_4_C"/>
</dbReference>
<proteinExistence type="inferred from homology"/>
<comment type="similarity">
    <text evidence="2">Belongs to the LDH/MDH superfamily. LDH family.</text>
</comment>
<dbReference type="GO" id="GO:0004459">
    <property type="term" value="F:L-lactate dehydrogenase (NAD+) activity"/>
    <property type="evidence" value="ECO:0007669"/>
    <property type="project" value="UniProtKB-EC"/>
</dbReference>
<dbReference type="EMBL" id="CAXKWB010021581">
    <property type="protein sequence ID" value="CAL4123281.1"/>
    <property type="molecule type" value="Genomic_DNA"/>
</dbReference>
<feature type="domain" description="Lactate/malate dehydrogenase N-terminal" evidence="8">
    <location>
        <begin position="133"/>
        <end position="271"/>
    </location>
</feature>
<comment type="caution">
    <text evidence="10">The sequence shown here is derived from an EMBL/GenBank/DDBJ whole genome shotgun (WGS) entry which is preliminary data.</text>
</comment>
<keyword evidence="5 7" id="KW-0520">NAD</keyword>
<dbReference type="SUPFAM" id="SSF51735">
    <property type="entry name" value="NAD(P)-binding Rossmann-fold domains"/>
    <property type="match status" value="1"/>
</dbReference>
<dbReference type="Gene3D" id="3.90.110.10">
    <property type="entry name" value="Lactate dehydrogenase/glycoside hydrolase, family 4, C-terminal"/>
    <property type="match status" value="1"/>
</dbReference>
<dbReference type="GO" id="GO:0006089">
    <property type="term" value="P:lactate metabolic process"/>
    <property type="evidence" value="ECO:0007669"/>
    <property type="project" value="TreeGrafter"/>
</dbReference>
<dbReference type="InterPro" id="IPR036291">
    <property type="entry name" value="NAD(P)-bd_dom_sf"/>
</dbReference>
<evidence type="ECO:0000256" key="1">
    <source>
        <dbReference type="ARBA" id="ARBA00004843"/>
    </source>
</evidence>
<evidence type="ECO:0000256" key="5">
    <source>
        <dbReference type="ARBA" id="ARBA00023027"/>
    </source>
</evidence>
<dbReference type="PROSITE" id="PS00064">
    <property type="entry name" value="L_LDH"/>
    <property type="match status" value="1"/>
</dbReference>
<dbReference type="GO" id="GO:0005737">
    <property type="term" value="C:cytoplasm"/>
    <property type="evidence" value="ECO:0007669"/>
    <property type="project" value="InterPro"/>
</dbReference>
<dbReference type="EC" id="1.1.1.27" evidence="3 7"/>
<dbReference type="Pfam" id="PF02866">
    <property type="entry name" value="Ldh_1_C"/>
    <property type="match status" value="1"/>
</dbReference>
<evidence type="ECO:0000256" key="2">
    <source>
        <dbReference type="ARBA" id="ARBA00006054"/>
    </source>
</evidence>
<dbReference type="Proteomes" id="UP001497623">
    <property type="component" value="Unassembled WGS sequence"/>
</dbReference>
<feature type="non-terminal residue" evidence="10">
    <location>
        <position position="443"/>
    </location>
</feature>
<dbReference type="InterPro" id="IPR001557">
    <property type="entry name" value="L-lactate/malate_DH"/>
</dbReference>